<keyword evidence="2" id="KW-1185">Reference proteome</keyword>
<sequence>MGSSTVPYKRRYDHKPSMLDTLSAFLHRLLRTPMADNPPTLSEILCYGQGGAIPVESLTGVLRQAYVHAVSCQTFHPDRARICHISFMKEREGSQHEYVLAYVTVDGQPWADDSNKRLGVIRCERGAAENTTAAAHMKAASSNLSSSGSSTPNSSAFEISAHDRVTICNIAQLSEVRPPADVCLYEHFFHIPSPAPIHLLEPSGDSVLAFNPPETCPPRARDDTSPPSLYDLAAAGIALKVVAPQYILLQNQCYWFAAMIYFMLGGPSAADDKPVKAPPKGTAIAIKGKGMQDIFPIFQGPSKGQFHGLWQFVSDNKVLSWYNNEVRSVFDAKLVELYKVLREGVLEALQDRRAVEESRLVIAEKDLAIAEMRQTEEEGRRAVEEGRHAVEEGRRVIAEKDLAIAEMRQAEEEHLRIIAALKSQIGRAGPSRPP</sequence>
<evidence type="ECO:0000313" key="2">
    <source>
        <dbReference type="Proteomes" id="UP000029665"/>
    </source>
</evidence>
<organism evidence="1 2">
    <name type="scientific">Pycnoporus cinnabarinus</name>
    <name type="common">Cinnabar-red polypore</name>
    <name type="synonym">Trametes cinnabarina</name>
    <dbReference type="NCBI Taxonomy" id="5643"/>
    <lineage>
        <taxon>Eukaryota</taxon>
        <taxon>Fungi</taxon>
        <taxon>Dikarya</taxon>
        <taxon>Basidiomycota</taxon>
        <taxon>Agaricomycotina</taxon>
        <taxon>Agaricomycetes</taxon>
        <taxon>Polyporales</taxon>
        <taxon>Polyporaceae</taxon>
        <taxon>Trametes</taxon>
    </lineage>
</organism>
<dbReference type="EMBL" id="CCBP010000103">
    <property type="protein sequence ID" value="CDO71576.1"/>
    <property type="molecule type" value="Genomic_DNA"/>
</dbReference>
<dbReference type="OrthoDB" id="2757423at2759"/>
<dbReference type="STRING" id="5643.A0A060SBF8"/>
<evidence type="ECO:0000313" key="1">
    <source>
        <dbReference type="EMBL" id="CDO71576.1"/>
    </source>
</evidence>
<accession>A0A060SBF8</accession>
<comment type="caution">
    <text evidence="1">The sequence shown here is derived from an EMBL/GenBank/DDBJ whole genome shotgun (WGS) entry which is preliminary data.</text>
</comment>
<dbReference type="AlphaFoldDB" id="A0A060SBF8"/>
<protein>
    <submittedName>
        <fullName evidence="1">Uncharacterized protein</fullName>
    </submittedName>
</protein>
<gene>
    <name evidence="1" type="ORF">BN946_scf184911.g46</name>
</gene>
<proteinExistence type="predicted"/>
<dbReference type="OMA" id="RARICHI"/>
<reference evidence="1" key="1">
    <citation type="submission" date="2014-01" db="EMBL/GenBank/DDBJ databases">
        <title>The genome of the white-rot fungus Pycnoporus cinnabarinus: a basidiomycete model with a versatile arsenal for lignocellulosic biomass breakdown.</title>
        <authorList>
            <person name="Levasseur A."/>
            <person name="Lomascolo A."/>
            <person name="Ruiz-Duenas F.J."/>
            <person name="Uzan E."/>
            <person name="Piumi F."/>
            <person name="Kues U."/>
            <person name="Ram A.F.J."/>
            <person name="Murat C."/>
            <person name="Haon M."/>
            <person name="Benoit I."/>
            <person name="Arfi Y."/>
            <person name="Chevret D."/>
            <person name="Drula E."/>
            <person name="Kwon M.J."/>
            <person name="Gouret P."/>
            <person name="Lesage-Meessen L."/>
            <person name="Lombard V."/>
            <person name="Mariette J."/>
            <person name="Noirot C."/>
            <person name="Park J."/>
            <person name="Patyshakuliyeva A."/>
            <person name="Wieneger R.A.B."/>
            <person name="Wosten H.A.B."/>
            <person name="Martin F."/>
            <person name="Coutinho P.M."/>
            <person name="de Vries R."/>
            <person name="Martinez A.T."/>
            <person name="Klopp C."/>
            <person name="Pontarotti P."/>
            <person name="Henrissat B."/>
            <person name="Record E."/>
        </authorList>
    </citation>
    <scope>NUCLEOTIDE SEQUENCE [LARGE SCALE GENOMIC DNA]</scope>
    <source>
        <strain evidence="1">BRFM137</strain>
    </source>
</reference>
<dbReference type="HOGENOM" id="CLU_602881_0_0_1"/>
<name>A0A060SBF8_PYCCI</name>
<dbReference type="Proteomes" id="UP000029665">
    <property type="component" value="Unassembled WGS sequence"/>
</dbReference>